<feature type="transmembrane region" description="Helical" evidence="1">
    <location>
        <begin position="57"/>
        <end position="79"/>
    </location>
</feature>
<evidence type="ECO:0000256" key="1">
    <source>
        <dbReference type="SAM" id="Phobius"/>
    </source>
</evidence>
<organism evidence="2 3">
    <name type="scientific">Clostridium yunnanense</name>
    <dbReference type="NCBI Taxonomy" id="2800325"/>
    <lineage>
        <taxon>Bacteria</taxon>
        <taxon>Bacillati</taxon>
        <taxon>Bacillota</taxon>
        <taxon>Clostridia</taxon>
        <taxon>Eubacteriales</taxon>
        <taxon>Clostridiaceae</taxon>
        <taxon>Clostridium</taxon>
    </lineage>
</organism>
<keyword evidence="3" id="KW-1185">Reference proteome</keyword>
<dbReference type="RefSeq" id="WP_200274183.1">
    <property type="nucleotide sequence ID" value="NZ_JAENHN010000066.1"/>
</dbReference>
<comment type="caution">
    <text evidence="2">The sequence shown here is derived from an EMBL/GenBank/DDBJ whole genome shotgun (WGS) entry which is preliminary data.</text>
</comment>
<feature type="transmembrane region" description="Helical" evidence="1">
    <location>
        <begin position="213"/>
        <end position="234"/>
    </location>
</feature>
<feature type="transmembrane region" description="Helical" evidence="1">
    <location>
        <begin position="168"/>
        <end position="186"/>
    </location>
</feature>
<dbReference type="PANTHER" id="PTHR37305">
    <property type="entry name" value="INTEGRAL MEMBRANE PROTEIN-RELATED"/>
    <property type="match status" value="1"/>
</dbReference>
<feature type="transmembrane region" description="Helical" evidence="1">
    <location>
        <begin position="100"/>
        <end position="128"/>
    </location>
</feature>
<evidence type="ECO:0000313" key="3">
    <source>
        <dbReference type="Proteomes" id="UP000596739"/>
    </source>
</evidence>
<sequence length="240" mass="26882">MINVLKVEFIKLKTSSLIAIIVMITLAPLFNGVSVSDKLSNIGSNPNTLEAIYDFSINGYTLVILPTIIIVTFAIIMRFERVSGGMKEILTLPVTKKQLFLSKLFTGVLLIMLSIFLFFTVIIIVAFLKNGITEKSILLILSRGVSIFLVSLGFMAVQFFLSLSYENISVPLGLGFCFLIPSFLLSDSRYKIFYPWSYMTAVNSSNGFDRNSIIMITISILIFLIVNILGYFTFNRKDIC</sequence>
<dbReference type="Pfam" id="PF12730">
    <property type="entry name" value="ABC2_membrane_4"/>
    <property type="match status" value="1"/>
</dbReference>
<protein>
    <submittedName>
        <fullName evidence="2">ABC transporter permease</fullName>
    </submittedName>
</protein>
<dbReference type="Proteomes" id="UP000596739">
    <property type="component" value="Unassembled WGS sequence"/>
</dbReference>
<dbReference type="CDD" id="cd21809">
    <property type="entry name" value="ABC-2_lan_permease-like"/>
    <property type="match status" value="1"/>
</dbReference>
<feature type="transmembrane region" description="Helical" evidence="1">
    <location>
        <begin position="12"/>
        <end position="30"/>
    </location>
</feature>
<dbReference type="PANTHER" id="PTHR37305:SF1">
    <property type="entry name" value="MEMBRANE PROTEIN"/>
    <property type="match status" value="1"/>
</dbReference>
<keyword evidence="1" id="KW-0812">Transmembrane</keyword>
<dbReference type="EMBL" id="JAENHN010000066">
    <property type="protein sequence ID" value="MBK1813754.1"/>
    <property type="molecule type" value="Genomic_DNA"/>
</dbReference>
<accession>A0ABS1EWK0</accession>
<keyword evidence="1" id="KW-1133">Transmembrane helix</keyword>
<keyword evidence="1" id="KW-0472">Membrane</keyword>
<gene>
    <name evidence="2" type="ORF">JHL18_24350</name>
</gene>
<evidence type="ECO:0000313" key="2">
    <source>
        <dbReference type="EMBL" id="MBK1813754.1"/>
    </source>
</evidence>
<feature type="transmembrane region" description="Helical" evidence="1">
    <location>
        <begin position="140"/>
        <end position="161"/>
    </location>
</feature>
<name>A0ABS1EWK0_9CLOT</name>
<reference evidence="3" key="1">
    <citation type="submission" date="2021-01" db="EMBL/GenBank/DDBJ databases">
        <title>Genome public.</title>
        <authorList>
            <person name="Liu C."/>
            <person name="Sun Q."/>
        </authorList>
    </citation>
    <scope>NUCLEOTIDE SEQUENCE [LARGE SCALE GENOMIC DNA]</scope>
    <source>
        <strain evidence="3">YIM B02505</strain>
    </source>
</reference>
<proteinExistence type="predicted"/>